<name>A0A6J0PBM6_ELAGV</name>
<dbReference type="AlphaFoldDB" id="A0A6J0PBM6"/>
<accession>A0A6J0PBM6</accession>
<proteinExistence type="predicted"/>
<dbReference type="InParanoid" id="A0A6J0PBM6"/>
<keyword evidence="2" id="KW-1185">Reference proteome</keyword>
<dbReference type="RefSeq" id="XP_073113029.1">
    <property type="nucleotide sequence ID" value="XM_073256928.1"/>
</dbReference>
<dbReference type="GeneID" id="105032886"/>
<keyword evidence="1" id="KW-0812">Transmembrane</keyword>
<keyword evidence="1" id="KW-1133">Transmembrane helix</keyword>
<evidence type="ECO:0000256" key="1">
    <source>
        <dbReference type="SAM" id="Phobius"/>
    </source>
</evidence>
<gene>
    <name evidence="3" type="primary">LOC105032886</name>
</gene>
<evidence type="ECO:0000313" key="2">
    <source>
        <dbReference type="Proteomes" id="UP000504607"/>
    </source>
</evidence>
<protein>
    <submittedName>
        <fullName evidence="3">Uncharacterized protein LOC105032886</fullName>
    </submittedName>
</protein>
<dbReference type="Proteomes" id="UP000504607">
    <property type="component" value="Unplaced"/>
</dbReference>
<dbReference type="RefSeq" id="XP_019702033.1">
    <property type="nucleotide sequence ID" value="XM_019846474.2"/>
</dbReference>
<dbReference type="OrthoDB" id="1688388at2759"/>
<evidence type="ECO:0000313" key="3">
    <source>
        <dbReference type="RefSeq" id="XP_019702033.1"/>
    </source>
</evidence>
<sequence>MTSSNSSLLPSLASSEEEKKKMMGFALLQMAMDVMVAGISFMLVLGIFAFVACILCSAAFLQAIS</sequence>
<keyword evidence="1" id="KW-0472">Membrane</keyword>
<organism evidence="2 3">
    <name type="scientific">Elaeis guineensis var. tenera</name>
    <name type="common">Oil palm</name>
    <dbReference type="NCBI Taxonomy" id="51953"/>
    <lineage>
        <taxon>Eukaryota</taxon>
        <taxon>Viridiplantae</taxon>
        <taxon>Streptophyta</taxon>
        <taxon>Embryophyta</taxon>
        <taxon>Tracheophyta</taxon>
        <taxon>Spermatophyta</taxon>
        <taxon>Magnoliopsida</taxon>
        <taxon>Liliopsida</taxon>
        <taxon>Arecaceae</taxon>
        <taxon>Arecoideae</taxon>
        <taxon>Cocoseae</taxon>
        <taxon>Elaeidinae</taxon>
        <taxon>Elaeis</taxon>
    </lineage>
</organism>
<feature type="transmembrane region" description="Helical" evidence="1">
    <location>
        <begin position="34"/>
        <end position="61"/>
    </location>
</feature>
<reference evidence="3" key="1">
    <citation type="submission" date="2025-08" db="UniProtKB">
        <authorList>
            <consortium name="RefSeq"/>
        </authorList>
    </citation>
    <scope>IDENTIFICATION</scope>
</reference>
<dbReference type="KEGG" id="egu:105032886"/>